<keyword evidence="1" id="KW-0732">Signal</keyword>
<organism evidence="2">
    <name type="scientific">Guillardia theta (strain CCMP2712)</name>
    <name type="common">Cryptophyte</name>
    <dbReference type="NCBI Taxonomy" id="905079"/>
    <lineage>
        <taxon>Eukaryota</taxon>
        <taxon>Cryptophyceae</taxon>
        <taxon>Pyrenomonadales</taxon>
        <taxon>Geminigeraceae</taxon>
        <taxon>Guillardia</taxon>
    </lineage>
</organism>
<feature type="chain" id="PRO_5008772209" evidence="1">
    <location>
        <begin position="24"/>
        <end position="177"/>
    </location>
</feature>
<feature type="signal peptide" evidence="1">
    <location>
        <begin position="1"/>
        <end position="23"/>
    </location>
</feature>
<accession>L1K1J3</accession>
<dbReference type="KEGG" id="gtt:GUITHDRAFT_132202"/>
<reference evidence="4" key="2">
    <citation type="submission" date="2012-11" db="EMBL/GenBank/DDBJ databases">
        <authorList>
            <person name="Kuo A."/>
            <person name="Curtis B.A."/>
            <person name="Tanifuji G."/>
            <person name="Burki F."/>
            <person name="Gruber A."/>
            <person name="Irimia M."/>
            <person name="Maruyama S."/>
            <person name="Arias M.C."/>
            <person name="Ball S.G."/>
            <person name="Gile G.H."/>
            <person name="Hirakawa Y."/>
            <person name="Hopkins J.F."/>
            <person name="Rensing S.A."/>
            <person name="Schmutz J."/>
            <person name="Symeonidi A."/>
            <person name="Elias M."/>
            <person name="Eveleigh R.J."/>
            <person name="Herman E.K."/>
            <person name="Klute M.J."/>
            <person name="Nakayama T."/>
            <person name="Obornik M."/>
            <person name="Reyes-Prieto A."/>
            <person name="Armbrust E.V."/>
            <person name="Aves S.J."/>
            <person name="Beiko R.G."/>
            <person name="Coutinho P."/>
            <person name="Dacks J.B."/>
            <person name="Durnford D.G."/>
            <person name="Fast N.M."/>
            <person name="Green B.R."/>
            <person name="Grisdale C."/>
            <person name="Hempe F."/>
            <person name="Henrissat B."/>
            <person name="Hoppner M.P."/>
            <person name="Ishida K.-I."/>
            <person name="Kim E."/>
            <person name="Koreny L."/>
            <person name="Kroth P.G."/>
            <person name="Liu Y."/>
            <person name="Malik S.-B."/>
            <person name="Maier U.G."/>
            <person name="McRose D."/>
            <person name="Mock T."/>
            <person name="Neilson J.A."/>
            <person name="Onodera N.T."/>
            <person name="Poole A.M."/>
            <person name="Pritham E.J."/>
            <person name="Richards T.A."/>
            <person name="Rocap G."/>
            <person name="Roy S.W."/>
            <person name="Sarai C."/>
            <person name="Schaack S."/>
            <person name="Shirato S."/>
            <person name="Slamovits C.H."/>
            <person name="Spencer D.F."/>
            <person name="Suzuki S."/>
            <person name="Worden A.Z."/>
            <person name="Zauner S."/>
            <person name="Barry K."/>
            <person name="Bell C."/>
            <person name="Bharti A.K."/>
            <person name="Crow J.A."/>
            <person name="Grimwood J."/>
            <person name="Kramer R."/>
            <person name="Lindquist E."/>
            <person name="Lucas S."/>
            <person name="Salamov A."/>
            <person name="McFadden G.I."/>
            <person name="Lane C.E."/>
            <person name="Keeling P.J."/>
            <person name="Gray M.W."/>
            <person name="Grigoriev I.V."/>
            <person name="Archibald J.M."/>
        </authorList>
    </citation>
    <scope>NUCLEOTIDE SEQUENCE</scope>
    <source>
        <strain evidence="4">CCMP2712</strain>
    </source>
</reference>
<dbReference type="AlphaFoldDB" id="L1K1J3"/>
<sequence length="177" mass="18398">MLGDACLTARLLLALTLCVPGRANDFSSASMNQDFPLTRGLNILSVTLASNLNIQGSQGSAVFFKNMQSVRSEKTVGIEASGSNIGSSLFSGVYWEGDLLVLPLKSAQSIAQGTTYAFSLVVVNPATSQSAPSISIAANGSGSNSFQLVTSSALSVYGVDLGGMPLYVIQPYFTTAR</sequence>
<dbReference type="HOGENOM" id="CLU_1520661_0_0_1"/>
<dbReference type="Proteomes" id="UP000011087">
    <property type="component" value="Unassembled WGS sequence"/>
</dbReference>
<dbReference type="PaxDb" id="55529-EKX54482"/>
<dbReference type="GeneID" id="17311003"/>
<proteinExistence type="predicted"/>
<reference evidence="3" key="3">
    <citation type="submission" date="2016-03" db="UniProtKB">
        <authorList>
            <consortium name="EnsemblProtists"/>
        </authorList>
    </citation>
    <scope>IDENTIFICATION</scope>
</reference>
<evidence type="ECO:0000313" key="4">
    <source>
        <dbReference type="Proteomes" id="UP000011087"/>
    </source>
</evidence>
<gene>
    <name evidence="2" type="ORF">GUITHDRAFT_132202</name>
</gene>
<dbReference type="EnsemblProtists" id="EKX54482">
    <property type="protein sequence ID" value="EKX54482"/>
    <property type="gene ID" value="GUITHDRAFT_132202"/>
</dbReference>
<dbReference type="EMBL" id="JH992967">
    <property type="protein sequence ID" value="EKX54482.1"/>
    <property type="molecule type" value="Genomic_DNA"/>
</dbReference>
<dbReference type="RefSeq" id="XP_005841462.1">
    <property type="nucleotide sequence ID" value="XM_005841405.1"/>
</dbReference>
<evidence type="ECO:0000256" key="1">
    <source>
        <dbReference type="SAM" id="SignalP"/>
    </source>
</evidence>
<evidence type="ECO:0000313" key="3">
    <source>
        <dbReference type="EnsemblProtists" id="EKX54482"/>
    </source>
</evidence>
<name>L1K1J3_GUITC</name>
<evidence type="ECO:0000313" key="2">
    <source>
        <dbReference type="EMBL" id="EKX54482.1"/>
    </source>
</evidence>
<protein>
    <submittedName>
        <fullName evidence="2 3">Uncharacterized protein</fullName>
    </submittedName>
</protein>
<keyword evidence="4" id="KW-1185">Reference proteome</keyword>
<reference evidence="2 4" key="1">
    <citation type="journal article" date="2012" name="Nature">
        <title>Algal genomes reveal evolutionary mosaicism and the fate of nucleomorphs.</title>
        <authorList>
            <consortium name="DOE Joint Genome Institute"/>
            <person name="Curtis B.A."/>
            <person name="Tanifuji G."/>
            <person name="Burki F."/>
            <person name="Gruber A."/>
            <person name="Irimia M."/>
            <person name="Maruyama S."/>
            <person name="Arias M.C."/>
            <person name="Ball S.G."/>
            <person name="Gile G.H."/>
            <person name="Hirakawa Y."/>
            <person name="Hopkins J.F."/>
            <person name="Kuo A."/>
            <person name="Rensing S.A."/>
            <person name="Schmutz J."/>
            <person name="Symeonidi A."/>
            <person name="Elias M."/>
            <person name="Eveleigh R.J."/>
            <person name="Herman E.K."/>
            <person name="Klute M.J."/>
            <person name="Nakayama T."/>
            <person name="Obornik M."/>
            <person name="Reyes-Prieto A."/>
            <person name="Armbrust E.V."/>
            <person name="Aves S.J."/>
            <person name="Beiko R.G."/>
            <person name="Coutinho P."/>
            <person name="Dacks J.B."/>
            <person name="Durnford D.G."/>
            <person name="Fast N.M."/>
            <person name="Green B.R."/>
            <person name="Grisdale C.J."/>
            <person name="Hempel F."/>
            <person name="Henrissat B."/>
            <person name="Hoppner M.P."/>
            <person name="Ishida K."/>
            <person name="Kim E."/>
            <person name="Koreny L."/>
            <person name="Kroth P.G."/>
            <person name="Liu Y."/>
            <person name="Malik S.B."/>
            <person name="Maier U.G."/>
            <person name="McRose D."/>
            <person name="Mock T."/>
            <person name="Neilson J.A."/>
            <person name="Onodera N.T."/>
            <person name="Poole A.M."/>
            <person name="Pritham E.J."/>
            <person name="Richards T.A."/>
            <person name="Rocap G."/>
            <person name="Roy S.W."/>
            <person name="Sarai C."/>
            <person name="Schaack S."/>
            <person name="Shirato S."/>
            <person name="Slamovits C.H."/>
            <person name="Spencer D.F."/>
            <person name="Suzuki S."/>
            <person name="Worden A.Z."/>
            <person name="Zauner S."/>
            <person name="Barry K."/>
            <person name="Bell C."/>
            <person name="Bharti A.K."/>
            <person name="Crow J.A."/>
            <person name="Grimwood J."/>
            <person name="Kramer R."/>
            <person name="Lindquist E."/>
            <person name="Lucas S."/>
            <person name="Salamov A."/>
            <person name="McFadden G.I."/>
            <person name="Lane C.E."/>
            <person name="Keeling P.J."/>
            <person name="Gray M.W."/>
            <person name="Grigoriev I.V."/>
            <person name="Archibald J.M."/>
        </authorList>
    </citation>
    <scope>NUCLEOTIDE SEQUENCE</scope>
    <source>
        <strain evidence="2 4">CCMP2712</strain>
    </source>
</reference>